<proteinExistence type="predicted"/>
<dbReference type="KEGG" id="pic:PICST_62838"/>
<feature type="compositionally biased region" description="Basic and acidic residues" evidence="1">
    <location>
        <begin position="109"/>
        <end position="123"/>
    </location>
</feature>
<sequence>MFNCDNIRSQGERFQDFLVLRGIHRKGKSADPPILPDKHSDGNRRTSSGRSHSIVPTIVSNERDTVSFANDIVLEFDADDNDSDWDEEDEMLPIPRLRNDDNQDADVFYDERRESFSSNRRTDLTSTNSGANDTDRYFEYPKSNSYPTNSESAYTNWELRQRVSQDKRNLDSKFIDAFSKDYTTIENTDPSRILRKPLAEMYKDGLRLKHIGIRKLHALENIRRFKNNISTIINDSDGRDYLVLASNSELIIFDFDDVVALPNKKSVLRFDTRPPFTSTTDRLISTWPYFPHTVNFIRTFNNFCGRQVLGACIDDGSLMLWYTDTIIKYIKSMKIREKVGRQDDADSLYRDTNRFHGLRVNPDFKFKLEASVWGLDFLNYNDTFGNSHNLIVASDNSQSVTLFYYHQQDSRFYHVKSHQILHNIPEVSFVSHEVSNEGCHLVKVSCACISGELLIFQFEFRIKSGPLDQDEYEYFKKETIYYIDSTMEIHNRDPNLENSDEIKLKKFKRISFLLPRVLTRTVFGEDCWTTKPISSTYFNEVDSLAVAIGDPFLREEKIVKSIMNESAALDLDHLGFGANWQFFQSRVVSISSETTADLYKAGRITGIDDEYRRIHKGIQDLESENFLVVSTTKKLALFRADTLFCTCATKRVFDLAIPFNEEVKFSNRMSITCVIPKLSCIIAVSQLGLATIMRLCCSRGVYAMRQEHIFPNALGLALGYNGYRTISGLAVREKSILPRVTRYFVYLSYTDGIVVAYDLQLGANDELFVSSV</sequence>
<dbReference type="InterPro" id="IPR014839">
    <property type="entry name" value="Crt10"/>
</dbReference>
<dbReference type="Proteomes" id="UP000002258">
    <property type="component" value="Chromosome 6"/>
</dbReference>
<gene>
    <name evidence="2" type="ORF">PICST_62838</name>
</gene>
<dbReference type="OMA" id="CHNNTST"/>
<evidence type="ECO:0000313" key="3">
    <source>
        <dbReference type="Proteomes" id="UP000002258"/>
    </source>
</evidence>
<dbReference type="HOGENOM" id="CLU_009086_0_0_1"/>
<dbReference type="RefSeq" id="XP_001385529.2">
    <property type="nucleotide sequence ID" value="XM_001385492.1"/>
</dbReference>
<evidence type="ECO:0000313" key="2">
    <source>
        <dbReference type="EMBL" id="ABN67500.2"/>
    </source>
</evidence>
<feature type="compositionally biased region" description="Acidic residues" evidence="1">
    <location>
        <begin position="79"/>
        <end position="91"/>
    </location>
</feature>
<dbReference type="EMBL" id="CP000500">
    <property type="protein sequence ID" value="ABN67500.2"/>
    <property type="molecule type" value="Genomic_DNA"/>
</dbReference>
<keyword evidence="3" id="KW-1185">Reference proteome</keyword>
<evidence type="ECO:0000256" key="1">
    <source>
        <dbReference type="SAM" id="MobiDB-lite"/>
    </source>
</evidence>
<feature type="region of interest" description="Disordered" evidence="1">
    <location>
        <begin position="79"/>
        <end position="145"/>
    </location>
</feature>
<protein>
    <submittedName>
        <fullName evidence="2">Uncharacterized protein</fullName>
    </submittedName>
</protein>
<dbReference type="OrthoDB" id="4068815at2759"/>
<feature type="region of interest" description="Disordered" evidence="1">
    <location>
        <begin position="28"/>
        <end position="58"/>
    </location>
</feature>
<dbReference type="GeneID" id="4840063"/>
<name>A3LXP3_PICST</name>
<dbReference type="eggNOG" id="ENOG502S3HW">
    <property type="taxonomic scope" value="Eukaryota"/>
</dbReference>
<dbReference type="InParanoid" id="A3LXP3"/>
<accession>A3LXP3</accession>
<dbReference type="STRING" id="322104.A3LXP3"/>
<organism evidence="2 3">
    <name type="scientific">Scheffersomyces stipitis (strain ATCC 58785 / CBS 6054 / NBRC 10063 / NRRL Y-11545)</name>
    <name type="common">Yeast</name>
    <name type="synonym">Pichia stipitis</name>
    <dbReference type="NCBI Taxonomy" id="322104"/>
    <lineage>
        <taxon>Eukaryota</taxon>
        <taxon>Fungi</taxon>
        <taxon>Dikarya</taxon>
        <taxon>Ascomycota</taxon>
        <taxon>Saccharomycotina</taxon>
        <taxon>Pichiomycetes</taxon>
        <taxon>Debaryomycetaceae</taxon>
        <taxon>Scheffersomyces</taxon>
    </lineage>
</organism>
<reference evidence="2 3" key="1">
    <citation type="journal article" date="2007" name="Nat. Biotechnol.">
        <title>Genome sequence of the lignocellulose-bioconverting and xylose-fermenting yeast Pichia stipitis.</title>
        <authorList>
            <person name="Jeffries T.W."/>
            <person name="Grigoriev I.V."/>
            <person name="Grimwood J."/>
            <person name="Laplaza J.M."/>
            <person name="Aerts A."/>
            <person name="Salamov A."/>
            <person name="Schmutz J."/>
            <person name="Lindquist E."/>
            <person name="Dehal P."/>
            <person name="Shapiro H."/>
            <person name="Jin Y.S."/>
            <person name="Passoth V."/>
            <person name="Richardson P.M."/>
        </authorList>
    </citation>
    <scope>NUCLEOTIDE SEQUENCE [LARGE SCALE GENOMIC DNA]</scope>
    <source>
        <strain evidence="3">ATCC 58785 / CBS 6054 / NBRC 10063 / NRRL Y-11545</strain>
    </source>
</reference>
<dbReference type="AlphaFoldDB" id="A3LXP3"/>
<dbReference type="Pfam" id="PF08728">
    <property type="entry name" value="CRT10"/>
    <property type="match status" value="2"/>
</dbReference>